<dbReference type="EMBL" id="JAFBFI010000007">
    <property type="protein sequence ID" value="MBM7692659.1"/>
    <property type="molecule type" value="Genomic_DNA"/>
</dbReference>
<evidence type="ECO:0000313" key="3">
    <source>
        <dbReference type="Proteomes" id="UP000823486"/>
    </source>
</evidence>
<proteinExistence type="predicted"/>
<keyword evidence="1" id="KW-1133">Transmembrane helix</keyword>
<keyword evidence="3" id="KW-1185">Reference proteome</keyword>
<dbReference type="Pfam" id="PF24124">
    <property type="entry name" value="YphA"/>
    <property type="match status" value="1"/>
</dbReference>
<dbReference type="PIRSF" id="PIRSF036710">
    <property type="entry name" value="YphA_Bacsu"/>
    <property type="match status" value="1"/>
</dbReference>
<evidence type="ECO:0000256" key="1">
    <source>
        <dbReference type="SAM" id="Phobius"/>
    </source>
</evidence>
<feature type="transmembrane region" description="Helical" evidence="1">
    <location>
        <begin position="6"/>
        <end position="22"/>
    </location>
</feature>
<feature type="transmembrane region" description="Helical" evidence="1">
    <location>
        <begin position="52"/>
        <end position="71"/>
    </location>
</feature>
<reference evidence="2 3" key="1">
    <citation type="submission" date="2021-01" db="EMBL/GenBank/DDBJ databases">
        <title>Genomic Encyclopedia of Type Strains, Phase IV (KMG-IV): sequencing the most valuable type-strain genomes for metagenomic binning, comparative biology and taxonomic classification.</title>
        <authorList>
            <person name="Goeker M."/>
        </authorList>
    </citation>
    <scope>NUCLEOTIDE SEQUENCE [LARGE SCALE GENOMIC DNA]</scope>
    <source>
        <strain evidence="2 3">DSM 105482</strain>
    </source>
</reference>
<organism evidence="2 3">
    <name type="scientific">Peribacillus deserti</name>
    <dbReference type="NCBI Taxonomy" id="673318"/>
    <lineage>
        <taxon>Bacteria</taxon>
        <taxon>Bacillati</taxon>
        <taxon>Bacillota</taxon>
        <taxon>Bacilli</taxon>
        <taxon>Bacillales</taxon>
        <taxon>Bacillaceae</taxon>
        <taxon>Peribacillus</taxon>
    </lineage>
</organism>
<dbReference type="InterPro" id="IPR014617">
    <property type="entry name" value="YphA_Bacsu"/>
</dbReference>
<keyword evidence="1" id="KW-0472">Membrane</keyword>
<feature type="transmembrane region" description="Helical" evidence="1">
    <location>
        <begin position="134"/>
        <end position="154"/>
    </location>
</feature>
<feature type="transmembrane region" description="Helical" evidence="1">
    <location>
        <begin position="83"/>
        <end position="104"/>
    </location>
</feature>
<keyword evidence="1" id="KW-0812">Transmembrane</keyword>
<dbReference type="RefSeq" id="WP_204542548.1">
    <property type="nucleotide sequence ID" value="NZ_JAFBFI010000007.1"/>
</dbReference>
<feature type="transmembrane region" description="Helical" evidence="1">
    <location>
        <begin position="29"/>
        <end position="46"/>
    </location>
</feature>
<gene>
    <name evidence="2" type="ORF">JOC77_002089</name>
</gene>
<comment type="caution">
    <text evidence="2">The sequence shown here is derived from an EMBL/GenBank/DDBJ whole genome shotgun (WGS) entry which is preliminary data.</text>
</comment>
<evidence type="ECO:0000313" key="2">
    <source>
        <dbReference type="EMBL" id="MBM7692659.1"/>
    </source>
</evidence>
<feature type="transmembrane region" description="Helical" evidence="1">
    <location>
        <begin position="110"/>
        <end position="127"/>
    </location>
</feature>
<sequence>MDGMLFLWFSWMGVIYCYFILEKSNPYRGFILLSLLAAIILSPYNIKVGDAPLNSGGFCISLLAVCSLRGLPFGSLISFTIRAMVLSFAYGSISLLFFLDPVWIIWDGTWMLGIFIAYLTILLFSNWKKRLSSMILGLFFGDIILNVLFGTLHMPQDIVSAPWLDLTALAGLFILLWCWMEKASKSLHALFLAKNIPKEKQGYYE</sequence>
<accession>A0ABS2QIT6</accession>
<feature type="transmembrane region" description="Helical" evidence="1">
    <location>
        <begin position="160"/>
        <end position="180"/>
    </location>
</feature>
<name>A0ABS2QIT6_9BACI</name>
<dbReference type="Proteomes" id="UP000823486">
    <property type="component" value="Unassembled WGS sequence"/>
</dbReference>
<protein>
    <submittedName>
        <fullName evidence="2">Uncharacterized protein</fullName>
    </submittedName>
</protein>